<comment type="caution">
    <text evidence="1">The sequence shown here is derived from an EMBL/GenBank/DDBJ whole genome shotgun (WGS) entry which is preliminary data.</text>
</comment>
<evidence type="ECO:0000313" key="2">
    <source>
        <dbReference type="Proteomes" id="UP001501624"/>
    </source>
</evidence>
<evidence type="ECO:0000313" key="1">
    <source>
        <dbReference type="EMBL" id="GAA3799303.1"/>
    </source>
</evidence>
<sequence>MCETLDGDPDAMREFASRIEPPAAVAEPPGSEPCAGGMQACGTFAAADAVATLALAEFLAETRDAITALREAAAAAAADYQAGDDAGARAFAFLPGEE</sequence>
<dbReference type="EMBL" id="BAABCM010000001">
    <property type="protein sequence ID" value="GAA3799303.1"/>
    <property type="molecule type" value="Genomic_DNA"/>
</dbReference>
<keyword evidence="2" id="KW-1185">Reference proteome</keyword>
<proteinExistence type="predicted"/>
<evidence type="ECO:0008006" key="3">
    <source>
        <dbReference type="Google" id="ProtNLM"/>
    </source>
</evidence>
<accession>A0ABP7HNY5</accession>
<dbReference type="Proteomes" id="UP001501624">
    <property type="component" value="Unassembled WGS sequence"/>
</dbReference>
<reference evidence="2" key="1">
    <citation type="journal article" date="2019" name="Int. J. Syst. Evol. Microbiol.">
        <title>The Global Catalogue of Microorganisms (GCM) 10K type strain sequencing project: providing services to taxonomists for standard genome sequencing and annotation.</title>
        <authorList>
            <consortium name="The Broad Institute Genomics Platform"/>
            <consortium name="The Broad Institute Genome Sequencing Center for Infectious Disease"/>
            <person name="Wu L."/>
            <person name="Ma J."/>
        </authorList>
    </citation>
    <scope>NUCLEOTIDE SEQUENCE [LARGE SCALE GENOMIC DNA]</scope>
    <source>
        <strain evidence="2">JCM 17017</strain>
    </source>
</reference>
<protein>
    <recommendedName>
        <fullName evidence="3">Excreted virulence factor EspC, type VII ESX diderm</fullName>
    </recommendedName>
</protein>
<name>A0ABP7HNY5_9PSEU</name>
<dbReference type="RefSeq" id="WP_237334970.1">
    <property type="nucleotide sequence ID" value="NZ_BAABCM010000001.1"/>
</dbReference>
<gene>
    <name evidence="1" type="ORF">GCM10022380_15750</name>
</gene>
<organism evidence="1 2">
    <name type="scientific">Amycolatopsis tucumanensis</name>
    <dbReference type="NCBI Taxonomy" id="401106"/>
    <lineage>
        <taxon>Bacteria</taxon>
        <taxon>Bacillati</taxon>
        <taxon>Actinomycetota</taxon>
        <taxon>Actinomycetes</taxon>
        <taxon>Pseudonocardiales</taxon>
        <taxon>Pseudonocardiaceae</taxon>
        <taxon>Amycolatopsis</taxon>
    </lineage>
</organism>